<evidence type="ECO:0000313" key="16">
    <source>
        <dbReference type="EMBL" id="ONH67545.1"/>
    </source>
</evidence>
<sequence>MKFFKSLALCASLFSSAVLANEDTDGTDADIPSIEVVGNKFFYSNNGSQFYIKGIAYQQDTANSSSDNSFVDPLADADACKRDLPYLVDLQTNVLRVYAVNTTVSHKECMDMFAEAGIYIIADLSQPSESINRDSPEWNLDLFDRYRDVVDALSNYTNVLGFFAGNEVTNNKTNSDASAFVKAAVRDVKQYISDQGYRSIPVGYSSNDDSETRVAIADYFACGDEDEKVDFYGINMYEWCGNSTFEKSGYADRTEEFKNLSVPIFFSEYGCNEVSPREFTEVTALYGDDMTDVWSGGIVYMYFQEANDYGLVSVDGNDVSTLDDFNNLKSELAKVSPSSATSGEASTTSLECPKQASTWRASTDLPPTPDKDVCDCVESGSKCVVSGDVDEEDYGDLYSTICGLIDCSDISANGTSGKYGAYSFCDDKTKLSYLLNKYYEDNGSNESDCSFDGSASLNDDASAASTCSSVLSAASASSTGSSSDDDSDESSSGSNGSSSGSGSSGTASSSSSSTGSSSGSFVRPPLDGSNMVLLTSFITLLLGGVGALAII</sequence>
<evidence type="ECO:0000259" key="14">
    <source>
        <dbReference type="SMART" id="SM00768"/>
    </source>
</evidence>
<dbReference type="EMBL" id="LK052894">
    <property type="protein sequence ID" value="CDR42480.1"/>
    <property type="molecule type" value="Genomic_DNA"/>
</dbReference>
<dbReference type="GO" id="GO:0009277">
    <property type="term" value="C:fungal-type cell wall"/>
    <property type="evidence" value="ECO:0007669"/>
    <property type="project" value="UniProtKB-ARBA"/>
</dbReference>
<evidence type="ECO:0000256" key="9">
    <source>
        <dbReference type="ARBA" id="ARBA00023288"/>
    </source>
</evidence>
<evidence type="ECO:0000256" key="2">
    <source>
        <dbReference type="ARBA" id="ARBA00007528"/>
    </source>
</evidence>
<keyword evidence="3" id="KW-1003">Cell membrane</keyword>
<dbReference type="STRING" id="36022.A0A061B636"/>
<gene>
    <name evidence="16" type="ORF">BON22_2750</name>
    <name evidence="15" type="ORF">CYFA0S_09e04500g</name>
</gene>
<evidence type="ECO:0000256" key="12">
    <source>
        <dbReference type="SAM" id="MobiDB-lite"/>
    </source>
</evidence>
<reference evidence="17" key="2">
    <citation type="journal article" date="2017" name="Genome Announc.">
        <title>Genome sequences of Cyberlindnera fabianii 65, Pichia kudriavzevii 129, and Saccharomyces cerevisiae 131 isolated from fermented masau fruits in Zimbabwe.</title>
        <authorList>
            <person name="van Rijswijck I.M.H."/>
            <person name="Derks M.F.L."/>
            <person name="Abee T."/>
            <person name="de Ridder D."/>
            <person name="Smid E.J."/>
        </authorList>
    </citation>
    <scope>NUCLEOTIDE SEQUENCE [LARGE SCALE GENOMIC DNA]</scope>
    <source>
        <strain evidence="17">65</strain>
    </source>
</reference>
<dbReference type="GO" id="GO:0098552">
    <property type="term" value="C:side of membrane"/>
    <property type="evidence" value="ECO:0007669"/>
    <property type="project" value="UniProtKB-KW"/>
</dbReference>
<evidence type="ECO:0000256" key="1">
    <source>
        <dbReference type="ARBA" id="ARBA00004609"/>
    </source>
</evidence>
<keyword evidence="7" id="KW-1015">Disulfide bond</keyword>
<reference evidence="16" key="3">
    <citation type="submission" date="2017-01" db="EMBL/GenBank/DDBJ databases">
        <authorList>
            <person name="Mah S.A."/>
            <person name="Swanson W.J."/>
            <person name="Moy G.W."/>
            <person name="Vacquier V.D."/>
        </authorList>
    </citation>
    <scope>NUCLEOTIDE SEQUENCE [LARGE SCALE GENOMIC DNA]</scope>
    <source>
        <strain evidence="16">65</strain>
    </source>
</reference>
<dbReference type="PANTHER" id="PTHR31468:SF2">
    <property type="entry name" value="1,3-BETA-GLUCANOSYLTRANSFERASE GAS1"/>
    <property type="match status" value="1"/>
</dbReference>
<dbReference type="InterPro" id="IPR012946">
    <property type="entry name" value="X8"/>
</dbReference>
<keyword evidence="9 11" id="KW-0449">Lipoprotein</keyword>
<comment type="function">
    <text evidence="11">Splits internally a 1,3-beta-glucan molecule and transfers the newly generated reducing end (the donor) to the non-reducing end of another 1,3-beta-glucan molecule (the acceptor) forming a 1,3-beta linkage, resulting in the elongation of 1,3-beta-glucan chains in the cell wall.</text>
</comment>
<evidence type="ECO:0000256" key="6">
    <source>
        <dbReference type="ARBA" id="ARBA00023136"/>
    </source>
</evidence>
<evidence type="ECO:0000313" key="15">
    <source>
        <dbReference type="EMBL" id="CDR42480.1"/>
    </source>
</evidence>
<keyword evidence="10" id="KW-0961">Cell wall biogenesis/degradation</keyword>
<dbReference type="Pfam" id="PF07983">
    <property type="entry name" value="X8"/>
    <property type="match status" value="1"/>
</dbReference>
<dbReference type="Gene3D" id="1.20.58.1040">
    <property type="match status" value="1"/>
</dbReference>
<dbReference type="SMART" id="SM00768">
    <property type="entry name" value="X8"/>
    <property type="match status" value="1"/>
</dbReference>
<evidence type="ECO:0000256" key="11">
    <source>
        <dbReference type="RuleBase" id="RU361209"/>
    </source>
</evidence>
<keyword evidence="4 11" id="KW-0336">GPI-anchor</keyword>
<evidence type="ECO:0000256" key="4">
    <source>
        <dbReference type="ARBA" id="ARBA00022622"/>
    </source>
</evidence>
<protein>
    <recommendedName>
        <fullName evidence="11">1,3-beta-glucanosyltransferase</fullName>
        <ecNumber evidence="11">2.4.1.-</ecNumber>
    </recommendedName>
</protein>
<feature type="signal peptide" evidence="11">
    <location>
        <begin position="1"/>
        <end position="20"/>
    </location>
</feature>
<proteinExistence type="inferred from homology"/>
<accession>A0A061B636</accession>
<comment type="subcellular location">
    <subcellularLocation>
        <location evidence="1 11">Cell membrane</location>
        <topology evidence="1 11">Lipid-anchor</topology>
        <topology evidence="1 11">GPI-anchor</topology>
    </subcellularLocation>
</comment>
<keyword evidence="13" id="KW-0812">Transmembrane</keyword>
<dbReference type="OMA" id="TNSPRAC"/>
<dbReference type="EC" id="2.4.1.-" evidence="11"/>
<dbReference type="VEuPathDB" id="FungiDB:BON22_2750"/>
<dbReference type="FunFam" id="1.20.58.1040:FF:000005">
    <property type="entry name" value="1,3-beta-glucanosyltransferase"/>
    <property type="match status" value="1"/>
</dbReference>
<evidence type="ECO:0000256" key="8">
    <source>
        <dbReference type="ARBA" id="ARBA00023180"/>
    </source>
</evidence>
<feature type="domain" description="X8" evidence="14">
    <location>
        <begin position="381"/>
        <end position="469"/>
    </location>
</feature>
<dbReference type="SUPFAM" id="SSF51445">
    <property type="entry name" value="(Trans)glycosidases"/>
    <property type="match status" value="1"/>
</dbReference>
<keyword evidence="6 11" id="KW-0472">Membrane</keyword>
<dbReference type="GO" id="GO:0071970">
    <property type="term" value="P:fungal-type cell wall (1-&gt;3)-beta-D-glucan biosynthetic process"/>
    <property type="evidence" value="ECO:0007669"/>
    <property type="project" value="TreeGrafter"/>
</dbReference>
<dbReference type="AlphaFoldDB" id="A0A061B636"/>
<dbReference type="GO" id="GO:0005886">
    <property type="term" value="C:plasma membrane"/>
    <property type="evidence" value="ECO:0007669"/>
    <property type="project" value="UniProtKB-SubCell"/>
</dbReference>
<dbReference type="GO" id="GO:0031505">
    <property type="term" value="P:fungal-type cell wall organization"/>
    <property type="evidence" value="ECO:0007669"/>
    <property type="project" value="TreeGrafter"/>
</dbReference>
<name>A0A061B636_CYBFA</name>
<keyword evidence="8" id="KW-0325">Glycoprotein</keyword>
<feature type="chain" id="PRO_5015017602" description="1,3-beta-glucanosyltransferase" evidence="11">
    <location>
        <begin position="21"/>
        <end position="551"/>
    </location>
</feature>
<keyword evidence="13" id="KW-1133">Transmembrane helix</keyword>
<feature type="region of interest" description="Disordered" evidence="12">
    <location>
        <begin position="476"/>
        <end position="521"/>
    </location>
</feature>
<dbReference type="GO" id="GO:0031982">
    <property type="term" value="C:vesicle"/>
    <property type="evidence" value="ECO:0007669"/>
    <property type="project" value="UniProtKB-ARBA"/>
</dbReference>
<dbReference type="PANTHER" id="PTHR31468">
    <property type="entry name" value="1,3-BETA-GLUCANOSYLTRANSFERASE GAS1"/>
    <property type="match status" value="1"/>
</dbReference>
<evidence type="ECO:0000256" key="3">
    <source>
        <dbReference type="ARBA" id="ARBA00022475"/>
    </source>
</evidence>
<evidence type="ECO:0000256" key="5">
    <source>
        <dbReference type="ARBA" id="ARBA00022729"/>
    </source>
</evidence>
<comment type="similarity">
    <text evidence="2 11">Belongs to the glycosyl hydrolase 72 family.</text>
</comment>
<dbReference type="Pfam" id="PF03198">
    <property type="entry name" value="Glyco_hydro_72"/>
    <property type="match status" value="1"/>
</dbReference>
<dbReference type="Proteomes" id="UP000189513">
    <property type="component" value="Unassembled WGS sequence"/>
</dbReference>
<keyword evidence="17" id="KW-1185">Reference proteome</keyword>
<dbReference type="FunFam" id="3.20.20.80:FF:000038">
    <property type="entry name" value="1,3-beta-glucanosyltransferase"/>
    <property type="match status" value="1"/>
</dbReference>
<dbReference type="InterPro" id="IPR017853">
    <property type="entry name" value="GH"/>
</dbReference>
<evidence type="ECO:0000256" key="7">
    <source>
        <dbReference type="ARBA" id="ARBA00023157"/>
    </source>
</evidence>
<evidence type="ECO:0000313" key="17">
    <source>
        <dbReference type="Proteomes" id="UP000189513"/>
    </source>
</evidence>
<dbReference type="Gene3D" id="3.20.20.80">
    <property type="entry name" value="Glycosidases"/>
    <property type="match status" value="1"/>
</dbReference>
<keyword evidence="5 11" id="KW-0732">Signal</keyword>
<keyword evidence="11" id="KW-0808">Transferase</keyword>
<dbReference type="InterPro" id="IPR004886">
    <property type="entry name" value="Glucanosyltransferase"/>
</dbReference>
<feature type="compositionally biased region" description="Low complexity" evidence="12">
    <location>
        <begin position="490"/>
        <end position="520"/>
    </location>
</feature>
<dbReference type="GO" id="GO:0042124">
    <property type="term" value="F:1,3-beta-glucanosyltransferase activity"/>
    <property type="evidence" value="ECO:0007669"/>
    <property type="project" value="TreeGrafter"/>
</dbReference>
<feature type="transmembrane region" description="Helical" evidence="13">
    <location>
        <begin position="531"/>
        <end position="550"/>
    </location>
</feature>
<evidence type="ECO:0000256" key="13">
    <source>
        <dbReference type="SAM" id="Phobius"/>
    </source>
</evidence>
<dbReference type="OrthoDB" id="421038at2759"/>
<dbReference type="EMBL" id="MPUK01000004">
    <property type="protein sequence ID" value="ONH67545.1"/>
    <property type="molecule type" value="Genomic_DNA"/>
</dbReference>
<evidence type="ECO:0000256" key="10">
    <source>
        <dbReference type="ARBA" id="ARBA00023316"/>
    </source>
</evidence>
<organism evidence="15">
    <name type="scientific">Cyberlindnera fabianii</name>
    <name type="common">Yeast</name>
    <name type="synonym">Hansenula fabianii</name>
    <dbReference type="NCBI Taxonomy" id="36022"/>
    <lineage>
        <taxon>Eukaryota</taxon>
        <taxon>Fungi</taxon>
        <taxon>Dikarya</taxon>
        <taxon>Ascomycota</taxon>
        <taxon>Saccharomycotina</taxon>
        <taxon>Saccharomycetes</taxon>
        <taxon>Phaffomycetales</taxon>
        <taxon>Phaffomycetaceae</taxon>
        <taxon>Cyberlindnera</taxon>
    </lineage>
</organism>
<reference evidence="15" key="1">
    <citation type="journal article" date="2014" name="Genome Announc.">
        <title>Genome sequence of the yeast Cyberlindnera fabianii (Hansenula fabianii).</title>
        <authorList>
            <person name="Freel K.C."/>
            <person name="Sarilar V."/>
            <person name="Neuveglise C."/>
            <person name="Devillers H."/>
            <person name="Friedrich A."/>
            <person name="Schacherer J."/>
        </authorList>
    </citation>
    <scope>NUCLEOTIDE SEQUENCE</scope>
    <source>
        <strain evidence="15">YJS4271</strain>
    </source>
</reference>